<dbReference type="Pfam" id="PF10513">
    <property type="entry name" value="EPL1"/>
    <property type="match status" value="1"/>
</dbReference>
<evidence type="ECO:0000256" key="7">
    <source>
        <dbReference type="SAM" id="MobiDB-lite"/>
    </source>
</evidence>
<evidence type="ECO:0000313" key="9">
    <source>
        <dbReference type="EMBL" id="GHP10370.1"/>
    </source>
</evidence>
<keyword evidence="10" id="KW-1185">Reference proteome</keyword>
<dbReference type="InterPro" id="IPR024943">
    <property type="entry name" value="Enhancer_polycomb"/>
</dbReference>
<keyword evidence="3 6" id="KW-0805">Transcription regulation</keyword>
<gene>
    <name evidence="9" type="ORF">PPROV_000910100</name>
</gene>
<comment type="caution">
    <text evidence="9">The sequence shown here is derived from an EMBL/GenBank/DDBJ whole genome shotgun (WGS) entry which is preliminary data.</text>
</comment>
<organism evidence="9 10">
    <name type="scientific">Pycnococcus provasolii</name>
    <dbReference type="NCBI Taxonomy" id="41880"/>
    <lineage>
        <taxon>Eukaryota</taxon>
        <taxon>Viridiplantae</taxon>
        <taxon>Chlorophyta</taxon>
        <taxon>Pseudoscourfieldiophyceae</taxon>
        <taxon>Pseudoscourfieldiales</taxon>
        <taxon>Pycnococcaceae</taxon>
        <taxon>Pycnococcus</taxon>
    </lineage>
</organism>
<name>A0A830HX35_9CHLO</name>
<feature type="compositionally biased region" description="Acidic residues" evidence="7">
    <location>
        <begin position="591"/>
        <end position="602"/>
    </location>
</feature>
<keyword evidence="4 6" id="KW-0804">Transcription</keyword>
<keyword evidence="5 6" id="KW-0539">Nucleus</keyword>
<evidence type="ECO:0000256" key="4">
    <source>
        <dbReference type="ARBA" id="ARBA00023163"/>
    </source>
</evidence>
<dbReference type="AlphaFoldDB" id="A0A830HX35"/>
<dbReference type="GO" id="GO:0006357">
    <property type="term" value="P:regulation of transcription by RNA polymerase II"/>
    <property type="evidence" value="ECO:0007669"/>
    <property type="project" value="InterPro"/>
</dbReference>
<evidence type="ECO:0000256" key="6">
    <source>
        <dbReference type="RuleBase" id="RU361124"/>
    </source>
</evidence>
<accession>A0A830HX35</accession>
<dbReference type="PANTHER" id="PTHR14898">
    <property type="entry name" value="ENHANCER OF POLYCOMB"/>
    <property type="match status" value="1"/>
</dbReference>
<comment type="similarity">
    <text evidence="2 6">Belongs to the enhancer of polycomb family.</text>
</comment>
<proteinExistence type="inferred from homology"/>
<evidence type="ECO:0000256" key="2">
    <source>
        <dbReference type="ARBA" id="ARBA00008035"/>
    </source>
</evidence>
<evidence type="ECO:0000256" key="1">
    <source>
        <dbReference type="ARBA" id="ARBA00004123"/>
    </source>
</evidence>
<evidence type="ECO:0000256" key="5">
    <source>
        <dbReference type="ARBA" id="ARBA00023242"/>
    </source>
</evidence>
<dbReference type="EMBL" id="BNJQ01000029">
    <property type="protein sequence ID" value="GHP10370.1"/>
    <property type="molecule type" value="Genomic_DNA"/>
</dbReference>
<dbReference type="Proteomes" id="UP000660262">
    <property type="component" value="Unassembled WGS sequence"/>
</dbReference>
<comment type="subcellular location">
    <subcellularLocation>
        <location evidence="1 6">Nucleus</location>
    </subcellularLocation>
</comment>
<dbReference type="GO" id="GO:0035267">
    <property type="term" value="C:NuA4 histone acetyltransferase complex"/>
    <property type="evidence" value="ECO:0007669"/>
    <property type="project" value="InterPro"/>
</dbReference>
<evidence type="ECO:0000313" key="10">
    <source>
        <dbReference type="Proteomes" id="UP000660262"/>
    </source>
</evidence>
<evidence type="ECO:0000259" key="8">
    <source>
        <dbReference type="Pfam" id="PF10513"/>
    </source>
</evidence>
<dbReference type="GO" id="GO:0005634">
    <property type="term" value="C:nucleus"/>
    <property type="evidence" value="ECO:0007669"/>
    <property type="project" value="UniProtKB-SubCell"/>
</dbReference>
<dbReference type="InterPro" id="IPR019542">
    <property type="entry name" value="Enhancer_polycomb-like_N"/>
</dbReference>
<feature type="region of interest" description="Disordered" evidence="7">
    <location>
        <begin position="587"/>
        <end position="610"/>
    </location>
</feature>
<reference evidence="9" key="1">
    <citation type="submission" date="2020-10" db="EMBL/GenBank/DDBJ databases">
        <title>Unveiling of a novel bifunctional photoreceptor, Dualchrome1, isolated from a cosmopolitan green alga.</title>
        <authorList>
            <person name="Suzuki S."/>
            <person name="Kawachi M."/>
        </authorList>
    </citation>
    <scope>NUCLEOTIDE SEQUENCE</scope>
    <source>
        <strain evidence="9">NIES 2893</strain>
    </source>
</reference>
<feature type="domain" description="Enhancer of polycomb-like N-terminal" evidence="8">
    <location>
        <begin position="42"/>
        <end position="194"/>
    </location>
</feature>
<dbReference type="OrthoDB" id="435275at2759"/>
<evidence type="ECO:0000256" key="3">
    <source>
        <dbReference type="ARBA" id="ARBA00023015"/>
    </source>
</evidence>
<protein>
    <recommendedName>
        <fullName evidence="6">Enhancer of polycomb-like protein</fullName>
    </recommendedName>
</protein>
<sequence>MSLRARQLDIHRRLSVVKSLDELDKNSEGVSRQVTHGHHALDAENEEALTVKTSAGVTEIPTPPVLDVPSYGIDYRPTFRQPAAYLRSGTTGSTLRVDCNLNLPSTSIPLVVPTAGVERSGALHDPLAAAAAAAIPGAQGGATVTLPAAPVDLRDAYMVEYDLDESDEHWLHDFNGTQTRISPVSLEYCLWKLECAWAEAQEQVLGKDASGADGTGGGTTGGGGHGGAHTAGIGIKNASMLLSPDYLDRERACMDSLKNSGVRLATRFAIYSYWLSKRKTLGRPMLRRLIPPPSISDNNPYNVFHPREKAHRPQTRRRHVDGESALDKAKDMKRNFEAGRALLDHVYRRERKKLELALCQADYRRALVAQKHDGKAAVEALADQLGKPEANSKRASAAGVAAAVVAVQKGGGSTKAGGEMAPALQNLKPDTSLASDSWNAAPAAALQFGGDYKRRADAILECARPTSVFRRPLFSIKKRKKEGKGGPAAAAAAAAASASTAAKAMSYVSQGVASVSEPFPFPLEGKPLLPPEFPGEAPEPCMPFLQAPSWEILEAALGQTFDEEERKGLRPRYGRGGRIILDRVYGPAEAEAMDDEEEEEKEKEENAAAA</sequence>